<evidence type="ECO:0000256" key="4">
    <source>
        <dbReference type="ARBA" id="ARBA00007471"/>
    </source>
</evidence>
<keyword evidence="16" id="KW-0943">RNA-mediated gene silencing</keyword>
<dbReference type="SUPFAM" id="SSF52799">
    <property type="entry name" value="(Phosphotyrosine protein) phosphatases II"/>
    <property type="match status" value="1"/>
</dbReference>
<comment type="subcellular location">
    <subcellularLocation>
        <location evidence="3">Cytoplasm</location>
    </subcellularLocation>
    <subcellularLocation>
        <location evidence="2">Nucleus</location>
    </subcellularLocation>
</comment>
<evidence type="ECO:0000256" key="14">
    <source>
        <dbReference type="ARBA" id="ARBA00022884"/>
    </source>
</evidence>
<feature type="domain" description="Myotubularin phosphatase" evidence="19">
    <location>
        <begin position="126"/>
        <end position="288"/>
    </location>
</feature>
<accession>A0A8J4X7N7</accession>
<dbReference type="InterPro" id="IPR012337">
    <property type="entry name" value="RNaseH-like_sf"/>
</dbReference>
<gene>
    <name evidence="20" type="primary">cnot7</name>
    <name evidence="20" type="ORF">DAT39_013818</name>
</gene>
<dbReference type="GO" id="GO:0046872">
    <property type="term" value="F:metal ion binding"/>
    <property type="evidence" value="ECO:0007669"/>
    <property type="project" value="UniProtKB-KW"/>
</dbReference>
<evidence type="ECO:0000259" key="19">
    <source>
        <dbReference type="PROSITE" id="PS51339"/>
    </source>
</evidence>
<dbReference type="GO" id="GO:0031047">
    <property type="term" value="P:regulatory ncRNA-mediated gene silencing"/>
    <property type="evidence" value="ECO:0007669"/>
    <property type="project" value="UniProtKB-KW"/>
</dbReference>
<evidence type="ECO:0000256" key="1">
    <source>
        <dbReference type="ARBA" id="ARBA00001663"/>
    </source>
</evidence>
<dbReference type="SUPFAM" id="SSF53098">
    <property type="entry name" value="Ribonuclease H-like"/>
    <property type="match status" value="1"/>
</dbReference>
<dbReference type="InterPro" id="IPR039637">
    <property type="entry name" value="CNOT7/CNOT8/Pop2"/>
</dbReference>
<evidence type="ECO:0000256" key="17">
    <source>
        <dbReference type="ARBA" id="ARBA00023163"/>
    </source>
</evidence>
<dbReference type="InterPro" id="IPR006941">
    <property type="entry name" value="RNase_CAF1"/>
</dbReference>
<reference evidence="20" key="1">
    <citation type="submission" date="2020-07" db="EMBL/GenBank/DDBJ databases">
        <title>Clarias magur genome sequencing, assembly and annotation.</title>
        <authorList>
            <person name="Kushwaha B."/>
            <person name="Kumar R."/>
            <person name="Das P."/>
            <person name="Joshi C.G."/>
            <person name="Kumar D."/>
            <person name="Nagpure N.S."/>
            <person name="Pandey M."/>
            <person name="Agarwal S."/>
            <person name="Srivastava S."/>
            <person name="Singh M."/>
            <person name="Sahoo L."/>
            <person name="Jayasankar P."/>
            <person name="Meher P.K."/>
            <person name="Koringa P.G."/>
            <person name="Iquebal M.A."/>
            <person name="Das S.P."/>
            <person name="Bit A."/>
            <person name="Patnaik S."/>
            <person name="Patel N."/>
            <person name="Shah T.M."/>
            <person name="Hinsu A."/>
            <person name="Jena J.K."/>
        </authorList>
    </citation>
    <scope>NUCLEOTIDE SEQUENCE</scope>
    <source>
        <strain evidence="20">CIFAMagur01</strain>
        <tissue evidence="20">Testis</tissue>
    </source>
</reference>
<evidence type="ECO:0000256" key="13">
    <source>
        <dbReference type="ARBA" id="ARBA00022845"/>
    </source>
</evidence>
<dbReference type="PROSITE" id="PS51339">
    <property type="entry name" value="PPASE_MYOTUBULARIN"/>
    <property type="match status" value="1"/>
</dbReference>
<protein>
    <recommendedName>
        <fullName evidence="6">poly(A)-specific ribonuclease</fullName>
        <ecNumber evidence="6">3.1.13.4</ecNumber>
    </recommendedName>
</protein>
<evidence type="ECO:0000256" key="6">
    <source>
        <dbReference type="ARBA" id="ARBA00012161"/>
    </source>
</evidence>
<dbReference type="GO" id="GO:0003723">
    <property type="term" value="F:RNA binding"/>
    <property type="evidence" value="ECO:0007669"/>
    <property type="project" value="UniProtKB-KW"/>
</dbReference>
<dbReference type="Gene3D" id="3.30.420.10">
    <property type="entry name" value="Ribonuclease H-like superfamily/Ribonuclease H"/>
    <property type="match status" value="1"/>
</dbReference>
<dbReference type="Gene3D" id="2.30.29.30">
    <property type="entry name" value="Pleckstrin-homology domain (PH domain)/Phosphotyrosine-binding domain (PTB)"/>
    <property type="match status" value="1"/>
</dbReference>
<evidence type="ECO:0000256" key="2">
    <source>
        <dbReference type="ARBA" id="ARBA00004123"/>
    </source>
</evidence>
<evidence type="ECO:0000256" key="8">
    <source>
        <dbReference type="ARBA" id="ARBA00022491"/>
    </source>
</evidence>
<dbReference type="InterPro" id="IPR010569">
    <property type="entry name" value="Myotubularin-like_Pase_dom"/>
</dbReference>
<keyword evidence="13" id="KW-0810">Translation regulation</keyword>
<dbReference type="Pfam" id="PF06602">
    <property type="entry name" value="Myotub-related"/>
    <property type="match status" value="1"/>
</dbReference>
<evidence type="ECO:0000256" key="9">
    <source>
        <dbReference type="ARBA" id="ARBA00022722"/>
    </source>
</evidence>
<evidence type="ECO:0000256" key="5">
    <source>
        <dbReference type="ARBA" id="ARBA00008372"/>
    </source>
</evidence>
<evidence type="ECO:0000256" key="3">
    <source>
        <dbReference type="ARBA" id="ARBA00004496"/>
    </source>
</evidence>
<dbReference type="InterPro" id="IPR011993">
    <property type="entry name" value="PH-like_dom_sf"/>
</dbReference>
<evidence type="ECO:0000256" key="11">
    <source>
        <dbReference type="ARBA" id="ARBA00022801"/>
    </source>
</evidence>
<proteinExistence type="inferred from homology"/>
<dbReference type="EC" id="3.1.13.4" evidence="6"/>
<keyword evidence="18" id="KW-0539">Nucleus</keyword>
<dbReference type="InterPro" id="IPR048994">
    <property type="entry name" value="PH-GRAM_MTMR6-9"/>
</dbReference>
<evidence type="ECO:0000313" key="20">
    <source>
        <dbReference type="EMBL" id="KAF5896463.1"/>
    </source>
</evidence>
<dbReference type="FunFam" id="2.30.29.30:FF:000135">
    <property type="entry name" value="Myotubularin related protein 6"/>
    <property type="match status" value="1"/>
</dbReference>
<evidence type="ECO:0000256" key="15">
    <source>
        <dbReference type="ARBA" id="ARBA00023015"/>
    </source>
</evidence>
<evidence type="ECO:0000256" key="10">
    <source>
        <dbReference type="ARBA" id="ARBA00022723"/>
    </source>
</evidence>
<dbReference type="EMBL" id="QNUK01000275">
    <property type="protein sequence ID" value="KAF5896463.1"/>
    <property type="molecule type" value="Genomic_DNA"/>
</dbReference>
<dbReference type="OrthoDB" id="1164111at2759"/>
<dbReference type="GO" id="GO:0004535">
    <property type="term" value="F:poly(A)-specific ribonuclease activity"/>
    <property type="evidence" value="ECO:0007669"/>
    <property type="project" value="UniProtKB-EC"/>
</dbReference>
<keyword evidence="12" id="KW-0269">Exonuclease</keyword>
<evidence type="ECO:0000256" key="7">
    <source>
        <dbReference type="ARBA" id="ARBA00022490"/>
    </source>
</evidence>
<evidence type="ECO:0000256" key="16">
    <source>
        <dbReference type="ARBA" id="ARBA00023158"/>
    </source>
</evidence>
<dbReference type="FunFam" id="3.30.420.10:FF:000005">
    <property type="entry name" value="CCR4-NOT transcription complex subunit 7"/>
    <property type="match status" value="1"/>
</dbReference>
<organism evidence="20 21">
    <name type="scientific">Clarias magur</name>
    <name type="common">Asian catfish</name>
    <name type="synonym">Macropteronotus magur</name>
    <dbReference type="NCBI Taxonomy" id="1594786"/>
    <lineage>
        <taxon>Eukaryota</taxon>
        <taxon>Metazoa</taxon>
        <taxon>Chordata</taxon>
        <taxon>Craniata</taxon>
        <taxon>Vertebrata</taxon>
        <taxon>Euteleostomi</taxon>
        <taxon>Actinopterygii</taxon>
        <taxon>Neopterygii</taxon>
        <taxon>Teleostei</taxon>
        <taxon>Ostariophysi</taxon>
        <taxon>Siluriformes</taxon>
        <taxon>Clariidae</taxon>
        <taxon>Clarias</taxon>
    </lineage>
</organism>
<keyword evidence="9" id="KW-0540">Nuclease</keyword>
<keyword evidence="15" id="KW-0805">Transcription regulation</keyword>
<sequence length="549" mass="63299">MEHITLPKVEKVQLVDRGYSLRTRVGTLYLTAFHTVFVDDEAEDLSELWVLHSLVCNIKKQSSTSLGYPILIQCKNFQIIHLIIPQESDCNNVLASLLRLSRPEQYEELYCFSFKPNFNKAERDKNWDFINLKAEYSRMGLPNKLWHVTSINREYRVCDTYPADLFVPRSAPLPVIIGSSKFRSKGRFPTLSYYCKETQAAICRSSQPLSGFSARCLEDEQMLEAIMKSNPNSRFLYVVDTRPKLNAMANRATGKGYENEDNYTNIKFQFIGIENIHVMRNSQQKLIEEFPTLQMRYQIDKCIAMDTEFPGVVARPIGEFRSNADYQYQLLRCNVDLLKIIQLGLTFMNEQGEYPPGTSTWQFNFRFNLTEDMYAQDSIELLTTSGIQFKKHEEEGIETLYFAELLMTSGVVLCEGVKWLSFHSGYDFGYLIKILSNSKLPEEEVDFFEILRLFFPIIYDVKYLMKSCKNLKGGLQEVAEQLELERIGPQHQAGSDSLLTGMAFFKMREMFFEDHIDDAKYCGHLYGLGSGSSYVQNGTGNAYEEEANK</sequence>
<dbReference type="SUPFAM" id="SSF50729">
    <property type="entry name" value="PH domain-like"/>
    <property type="match status" value="1"/>
</dbReference>
<comment type="similarity">
    <text evidence="4">Belongs to the protein-tyrosine phosphatase family. Non-receptor class myotubularin subfamily.</text>
</comment>
<comment type="catalytic activity">
    <reaction evidence="1">
        <text>Exonucleolytic cleavage of poly(A) to 5'-AMP.</text>
        <dbReference type="EC" id="3.1.13.4"/>
    </reaction>
</comment>
<dbReference type="GO" id="GO:0005634">
    <property type="term" value="C:nucleus"/>
    <property type="evidence" value="ECO:0007669"/>
    <property type="project" value="UniProtKB-SubCell"/>
</dbReference>
<keyword evidence="21" id="KW-1185">Reference proteome</keyword>
<dbReference type="AlphaFoldDB" id="A0A8J4X7N7"/>
<dbReference type="Proteomes" id="UP000727407">
    <property type="component" value="Unassembled WGS sequence"/>
</dbReference>
<keyword evidence="8" id="KW-0678">Repressor</keyword>
<keyword evidence="10" id="KW-0479">Metal-binding</keyword>
<dbReference type="PANTHER" id="PTHR10797">
    <property type="entry name" value="CCR4-NOT TRANSCRIPTION COMPLEX SUBUNIT"/>
    <property type="match status" value="1"/>
</dbReference>
<evidence type="ECO:0000256" key="12">
    <source>
        <dbReference type="ARBA" id="ARBA00022839"/>
    </source>
</evidence>
<feature type="non-terminal residue" evidence="20">
    <location>
        <position position="549"/>
    </location>
</feature>
<dbReference type="GO" id="GO:0006417">
    <property type="term" value="P:regulation of translation"/>
    <property type="evidence" value="ECO:0007669"/>
    <property type="project" value="UniProtKB-KW"/>
</dbReference>
<comment type="similarity">
    <text evidence="5">Belongs to the CAF1 family.</text>
</comment>
<evidence type="ECO:0000256" key="18">
    <source>
        <dbReference type="ARBA" id="ARBA00023242"/>
    </source>
</evidence>
<evidence type="ECO:0000313" key="21">
    <source>
        <dbReference type="Proteomes" id="UP000727407"/>
    </source>
</evidence>
<keyword evidence="11" id="KW-0378">Hydrolase</keyword>
<keyword evidence="17" id="KW-0804">Transcription</keyword>
<keyword evidence="14" id="KW-0694">RNA-binding</keyword>
<dbReference type="GO" id="GO:0005737">
    <property type="term" value="C:cytoplasm"/>
    <property type="evidence" value="ECO:0007669"/>
    <property type="project" value="UniProtKB-SubCell"/>
</dbReference>
<dbReference type="InterPro" id="IPR029021">
    <property type="entry name" value="Prot-tyrosine_phosphatase-like"/>
</dbReference>
<dbReference type="Pfam" id="PF21098">
    <property type="entry name" value="PH-GRAM_MTMR6-like"/>
    <property type="match status" value="1"/>
</dbReference>
<dbReference type="Pfam" id="PF04857">
    <property type="entry name" value="CAF1"/>
    <property type="match status" value="1"/>
</dbReference>
<dbReference type="GO" id="GO:0030014">
    <property type="term" value="C:CCR4-NOT complex"/>
    <property type="evidence" value="ECO:0007669"/>
    <property type="project" value="InterPro"/>
</dbReference>
<name>A0A8J4X7N7_CLAMG</name>
<comment type="caution">
    <text evidence="20">The sequence shown here is derived from an EMBL/GenBank/DDBJ whole genome shotgun (WGS) entry which is preliminary data.</text>
</comment>
<keyword evidence="7" id="KW-0963">Cytoplasm</keyword>
<dbReference type="InterPro" id="IPR036397">
    <property type="entry name" value="RNaseH_sf"/>
</dbReference>